<evidence type="ECO:0000256" key="1">
    <source>
        <dbReference type="ARBA" id="ARBA00000677"/>
    </source>
</evidence>
<dbReference type="Pfam" id="PF10502">
    <property type="entry name" value="Peptidase_S26"/>
    <property type="match status" value="1"/>
</dbReference>
<dbReference type="PANTHER" id="PTHR43390:SF1">
    <property type="entry name" value="CHLOROPLAST PROCESSING PEPTIDASE"/>
    <property type="match status" value="1"/>
</dbReference>
<feature type="active site" evidence="6">
    <location>
        <position position="56"/>
    </location>
</feature>
<dbReference type="SUPFAM" id="SSF51306">
    <property type="entry name" value="LexA/Signal peptidase"/>
    <property type="match status" value="1"/>
</dbReference>
<dbReference type="PRINTS" id="PR00727">
    <property type="entry name" value="LEADERPTASE"/>
</dbReference>
<dbReference type="AlphaFoldDB" id="M2TRT4"/>
<dbReference type="Proteomes" id="UP000011717">
    <property type="component" value="Unassembled WGS sequence"/>
</dbReference>
<dbReference type="PANTHER" id="PTHR43390">
    <property type="entry name" value="SIGNAL PEPTIDASE I"/>
    <property type="match status" value="1"/>
</dbReference>
<dbReference type="GO" id="GO:0006465">
    <property type="term" value="P:signal peptide processing"/>
    <property type="evidence" value="ECO:0007669"/>
    <property type="project" value="InterPro"/>
</dbReference>
<dbReference type="CDD" id="cd06530">
    <property type="entry name" value="S26_SPase_I"/>
    <property type="match status" value="1"/>
</dbReference>
<comment type="subcellular location">
    <subcellularLocation>
        <location evidence="7">Membrane</location>
        <topology evidence="7">Single-pass type II membrane protein</topology>
    </subcellularLocation>
</comment>
<dbReference type="PATRIC" id="fig|1234595.3.peg.425"/>
<dbReference type="EC" id="3.4.21.89" evidence="3 7"/>
<feature type="domain" description="Peptidase S26" evidence="8">
    <location>
        <begin position="27"/>
        <end position="253"/>
    </location>
</feature>
<dbReference type="RefSeq" id="WP_008599867.1">
    <property type="nucleotide sequence ID" value="NZ_AMRV01000001.1"/>
</dbReference>
<feature type="active site" evidence="6">
    <location>
        <position position="121"/>
    </location>
</feature>
<sequence length="281" mass="30224">MAKTEKTSRYAEVRADRPLRSSSTWIAAIRIAALALLAALAVRTLIAEPFSIPSPSMMPTLLPHDYIVVAKHPYGYSAASLPWGAGQLGNHPTGRIGAKLPERGDIVVFVDPLGSGEHFIKRVIALPGETVAVSDGTVYVDDVPLPRRRVENFRFAVTPATPCTGGRLFEGDPNSCDYAQYQETLPGGRTIRIVDMQGTAPLDTFSAAIVPAGHLFVMGDNRDNSEDSRLPRKDGGFGMVPLAAVVGRADWIFFSSTGPGDWREPASLVSSIRFARLGAVH</sequence>
<dbReference type="InterPro" id="IPR036286">
    <property type="entry name" value="LexA/Signal_pep-like_sf"/>
</dbReference>
<comment type="caution">
    <text evidence="9">The sequence shown here is derived from an EMBL/GenBank/DDBJ whole genome shotgun (WGS) entry which is preliminary data.</text>
</comment>
<dbReference type="GO" id="GO:0016020">
    <property type="term" value="C:membrane"/>
    <property type="evidence" value="ECO:0007669"/>
    <property type="project" value="UniProtKB-SubCell"/>
</dbReference>
<comment type="similarity">
    <text evidence="2 7">Belongs to the peptidase S26 family.</text>
</comment>
<evidence type="ECO:0000256" key="7">
    <source>
        <dbReference type="RuleBase" id="RU362042"/>
    </source>
</evidence>
<dbReference type="InterPro" id="IPR019757">
    <property type="entry name" value="Pept_S26A_signal_pept_1_Lys-AS"/>
</dbReference>
<evidence type="ECO:0000256" key="4">
    <source>
        <dbReference type="ARBA" id="ARBA00019232"/>
    </source>
</evidence>
<accession>M2TRT4</accession>
<organism evidence="9 10">
    <name type="scientific">Pacificimonas flava</name>
    <dbReference type="NCBI Taxonomy" id="1234595"/>
    <lineage>
        <taxon>Bacteria</taxon>
        <taxon>Pseudomonadati</taxon>
        <taxon>Pseudomonadota</taxon>
        <taxon>Alphaproteobacteria</taxon>
        <taxon>Sphingomonadales</taxon>
        <taxon>Sphingosinicellaceae</taxon>
        <taxon>Pacificimonas</taxon>
    </lineage>
</organism>
<evidence type="ECO:0000259" key="8">
    <source>
        <dbReference type="Pfam" id="PF10502"/>
    </source>
</evidence>
<dbReference type="Gene3D" id="2.10.109.10">
    <property type="entry name" value="Umud Fragment, subunit A"/>
    <property type="match status" value="1"/>
</dbReference>
<dbReference type="MEROPS" id="S26.001"/>
<evidence type="ECO:0000256" key="6">
    <source>
        <dbReference type="PIRSR" id="PIRSR600223-1"/>
    </source>
</evidence>
<dbReference type="InterPro" id="IPR000223">
    <property type="entry name" value="Pept_S26A_signal_pept_1"/>
</dbReference>
<reference evidence="9 10" key="1">
    <citation type="journal article" date="2013" name="Genome Announc.">
        <title>Draft Genome Sequence of Strain JLT2015T, Belonging to the Family Sphingomonadaceae of the Alphaproteobacteria.</title>
        <authorList>
            <person name="Tang K."/>
            <person name="Liu K."/>
            <person name="Li S."/>
            <person name="Jiao N."/>
        </authorList>
    </citation>
    <scope>NUCLEOTIDE SEQUENCE [LARGE SCALE GENOMIC DNA]</scope>
    <source>
        <strain evidence="9 10">JLT2015</strain>
    </source>
</reference>
<dbReference type="InterPro" id="IPR019533">
    <property type="entry name" value="Peptidase_S26"/>
</dbReference>
<evidence type="ECO:0000256" key="3">
    <source>
        <dbReference type="ARBA" id="ARBA00013208"/>
    </source>
</evidence>
<evidence type="ECO:0000313" key="10">
    <source>
        <dbReference type="Proteomes" id="UP000011717"/>
    </source>
</evidence>
<keyword evidence="7" id="KW-0645">Protease</keyword>
<dbReference type="OrthoDB" id="9815782at2"/>
<dbReference type="InterPro" id="IPR019758">
    <property type="entry name" value="Pept_S26A_signal_pept_1_CS"/>
</dbReference>
<gene>
    <name evidence="9" type="ORF">C725_0426</name>
</gene>
<dbReference type="GO" id="GO:0009003">
    <property type="term" value="F:signal peptidase activity"/>
    <property type="evidence" value="ECO:0007669"/>
    <property type="project" value="UniProtKB-EC"/>
</dbReference>
<dbReference type="PROSITE" id="PS00760">
    <property type="entry name" value="SPASE_I_2"/>
    <property type="match status" value="1"/>
</dbReference>
<evidence type="ECO:0000256" key="2">
    <source>
        <dbReference type="ARBA" id="ARBA00009370"/>
    </source>
</evidence>
<dbReference type="GO" id="GO:0004252">
    <property type="term" value="F:serine-type endopeptidase activity"/>
    <property type="evidence" value="ECO:0007669"/>
    <property type="project" value="InterPro"/>
</dbReference>
<proteinExistence type="inferred from homology"/>
<dbReference type="PROSITE" id="PS00761">
    <property type="entry name" value="SPASE_I_3"/>
    <property type="match status" value="1"/>
</dbReference>
<comment type="catalytic activity">
    <reaction evidence="1 7">
        <text>Cleavage of hydrophobic, N-terminal signal or leader sequences from secreted and periplasmic proteins.</text>
        <dbReference type="EC" id="3.4.21.89"/>
    </reaction>
</comment>
<evidence type="ECO:0000313" key="9">
    <source>
        <dbReference type="EMBL" id="EMD84496.1"/>
    </source>
</evidence>
<keyword evidence="5 7" id="KW-0378">Hydrolase</keyword>
<name>M2TRT4_9SPHN</name>
<evidence type="ECO:0000256" key="5">
    <source>
        <dbReference type="ARBA" id="ARBA00022801"/>
    </source>
</evidence>
<protein>
    <recommendedName>
        <fullName evidence="4 7">Signal peptidase I</fullName>
        <ecNumber evidence="3 7">3.4.21.89</ecNumber>
    </recommendedName>
</protein>
<dbReference type="EMBL" id="AMRV01000001">
    <property type="protein sequence ID" value="EMD84496.1"/>
    <property type="molecule type" value="Genomic_DNA"/>
</dbReference>
<dbReference type="NCBIfam" id="TIGR02227">
    <property type="entry name" value="sigpep_I_bact"/>
    <property type="match status" value="1"/>
</dbReference>
<keyword evidence="10" id="KW-1185">Reference proteome</keyword>